<accession>A0AAE0K6A3</accession>
<dbReference type="InterPro" id="IPR000719">
    <property type="entry name" value="Prot_kinase_dom"/>
</dbReference>
<evidence type="ECO:0000259" key="1">
    <source>
        <dbReference type="SMART" id="SM00220"/>
    </source>
</evidence>
<evidence type="ECO:0000313" key="3">
    <source>
        <dbReference type="Proteomes" id="UP001287356"/>
    </source>
</evidence>
<protein>
    <recommendedName>
        <fullName evidence="1">Protein kinase domain-containing protein</fullName>
    </recommendedName>
</protein>
<dbReference type="EMBL" id="JAULSN010000005">
    <property type="protein sequence ID" value="KAK3370968.1"/>
    <property type="molecule type" value="Genomic_DNA"/>
</dbReference>
<evidence type="ECO:0000313" key="2">
    <source>
        <dbReference type="EMBL" id="KAK3370968.1"/>
    </source>
</evidence>
<feature type="domain" description="Protein kinase" evidence="1">
    <location>
        <begin position="46"/>
        <end position="296"/>
    </location>
</feature>
<dbReference type="Gene3D" id="1.10.510.10">
    <property type="entry name" value="Transferase(Phosphotransferase) domain 1"/>
    <property type="match status" value="1"/>
</dbReference>
<dbReference type="GO" id="GO:0004672">
    <property type="term" value="F:protein kinase activity"/>
    <property type="evidence" value="ECO:0007669"/>
    <property type="project" value="InterPro"/>
</dbReference>
<dbReference type="GO" id="GO:0005524">
    <property type="term" value="F:ATP binding"/>
    <property type="evidence" value="ECO:0007669"/>
    <property type="project" value="InterPro"/>
</dbReference>
<dbReference type="SUPFAM" id="SSF56112">
    <property type="entry name" value="Protein kinase-like (PK-like)"/>
    <property type="match status" value="1"/>
</dbReference>
<keyword evidence="3" id="KW-1185">Reference proteome</keyword>
<dbReference type="Gene3D" id="3.30.200.20">
    <property type="entry name" value="Phosphorylase Kinase, domain 1"/>
    <property type="match status" value="1"/>
</dbReference>
<proteinExistence type="predicted"/>
<dbReference type="Proteomes" id="UP001287356">
    <property type="component" value="Unassembled WGS sequence"/>
</dbReference>
<name>A0AAE0K6A3_9PEZI</name>
<reference evidence="2" key="1">
    <citation type="journal article" date="2023" name="Mol. Phylogenet. Evol.">
        <title>Genome-scale phylogeny and comparative genomics of the fungal order Sordariales.</title>
        <authorList>
            <person name="Hensen N."/>
            <person name="Bonometti L."/>
            <person name="Westerberg I."/>
            <person name="Brannstrom I.O."/>
            <person name="Guillou S."/>
            <person name="Cros-Aarteil S."/>
            <person name="Calhoun S."/>
            <person name="Haridas S."/>
            <person name="Kuo A."/>
            <person name="Mondo S."/>
            <person name="Pangilinan J."/>
            <person name="Riley R."/>
            <person name="LaButti K."/>
            <person name="Andreopoulos B."/>
            <person name="Lipzen A."/>
            <person name="Chen C."/>
            <person name="Yan M."/>
            <person name="Daum C."/>
            <person name="Ng V."/>
            <person name="Clum A."/>
            <person name="Steindorff A."/>
            <person name="Ohm R.A."/>
            <person name="Martin F."/>
            <person name="Silar P."/>
            <person name="Natvig D.O."/>
            <person name="Lalanne C."/>
            <person name="Gautier V."/>
            <person name="Ament-Velasquez S.L."/>
            <person name="Kruys A."/>
            <person name="Hutchinson M.I."/>
            <person name="Powell A.J."/>
            <person name="Barry K."/>
            <person name="Miller A.N."/>
            <person name="Grigoriev I.V."/>
            <person name="Debuchy R."/>
            <person name="Gladieux P."/>
            <person name="Hiltunen Thoren M."/>
            <person name="Johannesson H."/>
        </authorList>
    </citation>
    <scope>NUCLEOTIDE SEQUENCE</scope>
    <source>
        <strain evidence="2">CBS 958.72</strain>
    </source>
</reference>
<organism evidence="2 3">
    <name type="scientific">Lasiosphaeria ovina</name>
    <dbReference type="NCBI Taxonomy" id="92902"/>
    <lineage>
        <taxon>Eukaryota</taxon>
        <taxon>Fungi</taxon>
        <taxon>Dikarya</taxon>
        <taxon>Ascomycota</taxon>
        <taxon>Pezizomycotina</taxon>
        <taxon>Sordariomycetes</taxon>
        <taxon>Sordariomycetidae</taxon>
        <taxon>Sordariales</taxon>
        <taxon>Lasiosphaeriaceae</taxon>
        <taxon>Lasiosphaeria</taxon>
    </lineage>
</organism>
<dbReference type="AlphaFoldDB" id="A0AAE0K6A3"/>
<comment type="caution">
    <text evidence="2">The sequence shown here is derived from an EMBL/GenBank/DDBJ whole genome shotgun (WGS) entry which is preliminary data.</text>
</comment>
<dbReference type="InterPro" id="IPR011009">
    <property type="entry name" value="Kinase-like_dom_sf"/>
</dbReference>
<gene>
    <name evidence="2" type="ORF">B0T24DRAFT_594835</name>
</gene>
<sequence length="300" mass="33672">MDLNPLDAYVLNSNIHRTQEHLAKYKPGGYLPVYTGDEFQGRKYKFRIIDKLGHGGFSTVCTNTSVWLSLKIMTAQATKTTTILQTLENTPRIVSPYQFRDLEGGPEYLQPTTVLKITSQMLEALRAIHAAGLVHGDLSSANGAFTMHQLNGVPDQSVREYLGPKTDWEGFDGEDDEDICLLDFGEPFRGSRPQPETINQPSNMRVSEIMFKDQVHFYRIDHRTDLSSLFIKPLTFLLTTVNTTSGSSGPAESFRELQGECSRLRPLEQVIRGLMQFRPTDRTEASAALVEVKSIMTQGH</sequence>
<reference evidence="2" key="2">
    <citation type="submission" date="2023-06" db="EMBL/GenBank/DDBJ databases">
        <authorList>
            <consortium name="Lawrence Berkeley National Laboratory"/>
            <person name="Haridas S."/>
            <person name="Hensen N."/>
            <person name="Bonometti L."/>
            <person name="Westerberg I."/>
            <person name="Brannstrom I.O."/>
            <person name="Guillou S."/>
            <person name="Cros-Aarteil S."/>
            <person name="Calhoun S."/>
            <person name="Kuo A."/>
            <person name="Mondo S."/>
            <person name="Pangilinan J."/>
            <person name="Riley R."/>
            <person name="Labutti K."/>
            <person name="Andreopoulos B."/>
            <person name="Lipzen A."/>
            <person name="Chen C."/>
            <person name="Yanf M."/>
            <person name="Daum C."/>
            <person name="Ng V."/>
            <person name="Clum A."/>
            <person name="Steindorff A."/>
            <person name="Ohm R."/>
            <person name="Martin F."/>
            <person name="Silar P."/>
            <person name="Natvig D."/>
            <person name="Lalanne C."/>
            <person name="Gautier V."/>
            <person name="Ament-Velasquez S.L."/>
            <person name="Kruys A."/>
            <person name="Hutchinson M.I."/>
            <person name="Powell A.J."/>
            <person name="Barry K."/>
            <person name="Miller A.N."/>
            <person name="Grigoriev I.V."/>
            <person name="Debuchy R."/>
            <person name="Gladieux P."/>
            <person name="Thoren M.H."/>
            <person name="Johannesson H."/>
        </authorList>
    </citation>
    <scope>NUCLEOTIDE SEQUENCE</scope>
    <source>
        <strain evidence="2">CBS 958.72</strain>
    </source>
</reference>
<dbReference type="SMART" id="SM00220">
    <property type="entry name" value="S_TKc"/>
    <property type="match status" value="1"/>
</dbReference>